<evidence type="ECO:0000313" key="2">
    <source>
        <dbReference type="RefSeq" id="XP_039128156.1"/>
    </source>
</evidence>
<dbReference type="Pfam" id="PF05056">
    <property type="entry name" value="DUF674"/>
    <property type="match status" value="1"/>
</dbReference>
<accession>A0AB40BL61</accession>
<dbReference type="GeneID" id="120264410"/>
<sequence>MTSVSKRHFVELLIDKKRNRVVFAESDKDFVDVLFSFLTLPLGTVVHLLGNRSLLGAIDELYSSAESLDPIYLNSIPCKSMILRPRSAAWVHCKRLGINLDDSDPEVFYRCRTWSEFSARTCCISSYPNCLCSCGQVMDTIITTVLPVVGEEGGDGVFVKGVTRFMIGDDLGLQPVSMAESLVLFKNLGIRDGNDLEKTTVLVGIDEILKLLERSLVSKTPLTDVFLHNADNLESQHCMIQAREKHQMTSTESKRINLKLFLSNESSKVVYAEAKEDFVNLLFSFLTFPLGLIVKLLNKRSCMGSIDNLYDSVEALCSVSSDYMKSEECMNMLLSPKLPPYFGCSSQLLKIDEMLPQKHMIRFNGVKLDKVEMNPRCQNSGSENGGFVKSLVTFMVTDEMLITPFSPIAGVHMINKMIIPINCLEEVAVSIGEVEALNLLKACLNSRKVLSDFISPNLLALLEEKWSGQLPSHSIVS</sequence>
<dbReference type="RefSeq" id="XP_039128156.1">
    <property type="nucleotide sequence ID" value="XM_039272222.1"/>
</dbReference>
<keyword evidence="1" id="KW-1185">Reference proteome</keyword>
<dbReference type="PANTHER" id="PTHR33103">
    <property type="entry name" value="OS01G0153900 PROTEIN"/>
    <property type="match status" value="1"/>
</dbReference>
<protein>
    <submittedName>
        <fullName evidence="2">Uncharacterized protein LOC120264410</fullName>
    </submittedName>
</protein>
<dbReference type="AlphaFoldDB" id="A0AB40BL61"/>
<dbReference type="Proteomes" id="UP001515500">
    <property type="component" value="Chromosome 7"/>
</dbReference>
<dbReference type="PANTHER" id="PTHR33103:SF27">
    <property type="entry name" value="OS04G0594700 PROTEIN"/>
    <property type="match status" value="1"/>
</dbReference>
<organism evidence="1 2">
    <name type="scientific">Dioscorea cayennensis subsp. rotundata</name>
    <name type="common">White Guinea yam</name>
    <name type="synonym">Dioscorea rotundata</name>
    <dbReference type="NCBI Taxonomy" id="55577"/>
    <lineage>
        <taxon>Eukaryota</taxon>
        <taxon>Viridiplantae</taxon>
        <taxon>Streptophyta</taxon>
        <taxon>Embryophyta</taxon>
        <taxon>Tracheophyta</taxon>
        <taxon>Spermatophyta</taxon>
        <taxon>Magnoliopsida</taxon>
        <taxon>Liliopsida</taxon>
        <taxon>Dioscoreales</taxon>
        <taxon>Dioscoreaceae</taxon>
        <taxon>Dioscorea</taxon>
    </lineage>
</organism>
<proteinExistence type="predicted"/>
<reference evidence="2" key="1">
    <citation type="submission" date="2025-08" db="UniProtKB">
        <authorList>
            <consortium name="RefSeq"/>
        </authorList>
    </citation>
    <scope>IDENTIFICATION</scope>
</reference>
<dbReference type="InterPro" id="IPR007750">
    <property type="entry name" value="DUF674"/>
</dbReference>
<name>A0AB40BL61_DIOCR</name>
<evidence type="ECO:0000313" key="1">
    <source>
        <dbReference type="Proteomes" id="UP001515500"/>
    </source>
</evidence>
<gene>
    <name evidence="2" type="primary">LOC120264410</name>
</gene>